<evidence type="ECO:0000256" key="4">
    <source>
        <dbReference type="ARBA" id="ARBA00023242"/>
    </source>
</evidence>
<reference evidence="8" key="1">
    <citation type="submission" date="2022-11" db="EMBL/GenBank/DDBJ databases">
        <authorList>
            <person name="Petersen C."/>
        </authorList>
    </citation>
    <scope>NUCLEOTIDE SEQUENCE</scope>
    <source>
        <strain evidence="8">IBT 34128</strain>
    </source>
</reference>
<name>A0A9W9GA52_9EURO</name>
<evidence type="ECO:0000313" key="9">
    <source>
        <dbReference type="Proteomes" id="UP001141434"/>
    </source>
</evidence>
<dbReference type="OrthoDB" id="435881at2759"/>
<evidence type="ECO:0000256" key="6">
    <source>
        <dbReference type="SAM" id="Phobius"/>
    </source>
</evidence>
<dbReference type="InterPro" id="IPR050613">
    <property type="entry name" value="Sec_Metabolite_Reg"/>
</dbReference>
<dbReference type="GO" id="GO:0003677">
    <property type="term" value="F:DNA binding"/>
    <property type="evidence" value="ECO:0007669"/>
    <property type="project" value="InterPro"/>
</dbReference>
<dbReference type="GO" id="GO:0006351">
    <property type="term" value="P:DNA-templated transcription"/>
    <property type="evidence" value="ECO:0007669"/>
    <property type="project" value="InterPro"/>
</dbReference>
<keyword evidence="6" id="KW-0472">Membrane</keyword>
<dbReference type="Pfam" id="PF04082">
    <property type="entry name" value="Fungal_trans"/>
    <property type="match status" value="1"/>
</dbReference>
<evidence type="ECO:0000313" key="8">
    <source>
        <dbReference type="EMBL" id="KAJ5114754.1"/>
    </source>
</evidence>
<evidence type="ECO:0000259" key="7">
    <source>
        <dbReference type="SMART" id="SM00906"/>
    </source>
</evidence>
<feature type="domain" description="Xylanolytic transcriptional activator regulatory" evidence="7">
    <location>
        <begin position="90"/>
        <end position="163"/>
    </location>
</feature>
<dbReference type="Proteomes" id="UP001141434">
    <property type="component" value="Unassembled WGS sequence"/>
</dbReference>
<keyword evidence="4" id="KW-0539">Nucleus</keyword>
<dbReference type="AlphaFoldDB" id="A0A9W9GA52"/>
<comment type="caution">
    <text evidence="8">The sequence shown here is derived from an EMBL/GenBank/DDBJ whole genome shotgun (WGS) entry which is preliminary data.</text>
</comment>
<evidence type="ECO:0000256" key="1">
    <source>
        <dbReference type="ARBA" id="ARBA00004123"/>
    </source>
</evidence>
<gene>
    <name evidence="8" type="ORF">NUU61_000513</name>
</gene>
<feature type="region of interest" description="Disordered" evidence="5">
    <location>
        <begin position="381"/>
        <end position="402"/>
    </location>
</feature>
<feature type="region of interest" description="Disordered" evidence="5">
    <location>
        <begin position="414"/>
        <end position="449"/>
    </location>
</feature>
<dbReference type="InterPro" id="IPR007219">
    <property type="entry name" value="XnlR_reg_dom"/>
</dbReference>
<dbReference type="EMBL" id="JAPMSZ010000001">
    <property type="protein sequence ID" value="KAJ5114754.1"/>
    <property type="molecule type" value="Genomic_DNA"/>
</dbReference>
<organism evidence="8 9">
    <name type="scientific">Penicillium alfredii</name>
    <dbReference type="NCBI Taxonomy" id="1506179"/>
    <lineage>
        <taxon>Eukaryota</taxon>
        <taxon>Fungi</taxon>
        <taxon>Dikarya</taxon>
        <taxon>Ascomycota</taxon>
        <taxon>Pezizomycotina</taxon>
        <taxon>Eurotiomycetes</taxon>
        <taxon>Eurotiomycetidae</taxon>
        <taxon>Eurotiales</taxon>
        <taxon>Aspergillaceae</taxon>
        <taxon>Penicillium</taxon>
    </lineage>
</organism>
<protein>
    <recommendedName>
        <fullName evidence="7">Xylanolytic transcriptional activator regulatory domain-containing protein</fullName>
    </recommendedName>
</protein>
<keyword evidence="3" id="KW-0804">Transcription</keyword>
<keyword evidence="2" id="KW-0805">Transcription regulation</keyword>
<dbReference type="CDD" id="cd12148">
    <property type="entry name" value="fungal_TF_MHR"/>
    <property type="match status" value="1"/>
</dbReference>
<sequence>MKSIRGQADPDLPFGCLMFAIYYAAVVTMPAEECRTEFNEDKHELLKRYRTGVENSLSQADLLSSFDITVLQAFVIYLTCGRCDEHGPDVNTLVGVAIAIAVKIGLHRDGDISNLSPFQVEIRRRLWWQIVILDVRTAEDHGCDPRILDSSFNTRFPSNVNDASLDPDMSTLPHNRAERTEMLFSLVRLEVSNFARRMVFSDQFCRANAYPTLGAAQKCKAIDGFRQRIEKQYLWQCDKSLPLNFVTAASSRLILVKLKLSVSKPRTRKNQTVLMRENFRNICVEILQRARSLRNYDKGKQWLWLFQTYIEWDALSYLLIHLSLVPRGDGVTLAWQSVDEVYFYWKNNAAHYRNHRWIYIEELRSKALLARAIVPPASAQWGSLSNDSNGQERSDTISVTPQQQVSYGVSKHGISEGANWSSEQESRSPKRRLQPPVSRSATQEDPQEDVPRMWALANAAAAATATDALSQPETLSEPADIPSSGTACQWSASIFEKYFQVLETEQDVSAPWL</sequence>
<dbReference type="GeneID" id="81390265"/>
<dbReference type="PANTHER" id="PTHR31001">
    <property type="entry name" value="UNCHARACTERIZED TRANSCRIPTIONAL REGULATORY PROTEIN"/>
    <property type="match status" value="1"/>
</dbReference>
<dbReference type="SMART" id="SM00906">
    <property type="entry name" value="Fungal_trans"/>
    <property type="match status" value="1"/>
</dbReference>
<evidence type="ECO:0000256" key="3">
    <source>
        <dbReference type="ARBA" id="ARBA00023163"/>
    </source>
</evidence>
<evidence type="ECO:0000256" key="5">
    <source>
        <dbReference type="SAM" id="MobiDB-lite"/>
    </source>
</evidence>
<proteinExistence type="predicted"/>
<feature type="transmembrane region" description="Helical" evidence="6">
    <location>
        <begin position="12"/>
        <end position="31"/>
    </location>
</feature>
<evidence type="ECO:0000256" key="2">
    <source>
        <dbReference type="ARBA" id="ARBA00023015"/>
    </source>
</evidence>
<keyword evidence="6" id="KW-1133">Transmembrane helix</keyword>
<comment type="subcellular location">
    <subcellularLocation>
        <location evidence="1">Nucleus</location>
    </subcellularLocation>
</comment>
<dbReference type="GO" id="GO:0008270">
    <property type="term" value="F:zinc ion binding"/>
    <property type="evidence" value="ECO:0007669"/>
    <property type="project" value="InterPro"/>
</dbReference>
<keyword evidence="6" id="KW-0812">Transmembrane</keyword>
<dbReference type="GO" id="GO:0005634">
    <property type="term" value="C:nucleus"/>
    <property type="evidence" value="ECO:0007669"/>
    <property type="project" value="UniProtKB-SubCell"/>
</dbReference>
<accession>A0A9W9GA52</accession>
<dbReference type="PANTHER" id="PTHR31001:SF91">
    <property type="entry name" value="ZN(II)2CYS6 TRANSCRIPTION FACTOR (EUROFUNG)"/>
    <property type="match status" value="1"/>
</dbReference>
<keyword evidence="9" id="KW-1185">Reference proteome</keyword>
<reference evidence="8" key="2">
    <citation type="journal article" date="2023" name="IMA Fungus">
        <title>Comparative genomic study of the Penicillium genus elucidates a diverse pangenome and 15 lateral gene transfer events.</title>
        <authorList>
            <person name="Petersen C."/>
            <person name="Sorensen T."/>
            <person name="Nielsen M.R."/>
            <person name="Sondergaard T.E."/>
            <person name="Sorensen J.L."/>
            <person name="Fitzpatrick D.A."/>
            <person name="Frisvad J.C."/>
            <person name="Nielsen K.L."/>
        </authorList>
    </citation>
    <scope>NUCLEOTIDE SEQUENCE</scope>
    <source>
        <strain evidence="8">IBT 34128</strain>
    </source>
</reference>
<dbReference type="RefSeq" id="XP_056515947.1">
    <property type="nucleotide sequence ID" value="XM_056651097.1"/>
</dbReference>